<feature type="compositionally biased region" description="Basic and acidic residues" evidence="1">
    <location>
        <begin position="99"/>
        <end position="113"/>
    </location>
</feature>
<keyword evidence="4" id="KW-1185">Reference proteome</keyword>
<feature type="compositionally biased region" description="Basic and acidic residues" evidence="1">
    <location>
        <begin position="186"/>
        <end position="200"/>
    </location>
</feature>
<dbReference type="PROSITE" id="PS50864">
    <property type="entry name" value="SAND"/>
    <property type="match status" value="1"/>
</dbReference>
<proteinExistence type="predicted"/>
<dbReference type="EMBL" id="DF237599">
    <property type="protein sequence ID" value="GAQ90509.1"/>
    <property type="molecule type" value="Genomic_DNA"/>
</dbReference>
<evidence type="ECO:0000313" key="4">
    <source>
        <dbReference type="Proteomes" id="UP000054558"/>
    </source>
</evidence>
<accession>A0A1Y1IM36</accession>
<sequence length="871" mass="93618">MAPRRLPADLHVKSPPSNSVRGNDPLKNAYLGDLHFRTLLEAIAGRLQCLESQHEQDVACLQNSFARERDGLLAQLSRQDGQGKAEEMMMGVSETKGVAGKDEVTQEKGERGSEGATRQAIESSTVNHRRSSRGTDPDPWGKESIANRAFPQEGEQVFSGNVTEAPFAIEVSKEAEPAKVIFEPSEWRAKEDDDSMHESKTQGIHNQDQSLKLLRPSSLVQVGEEKASGRLLDSFLSKNSTELVQVGGEKASGRLLDPFLSKNSTAKQAVHMDSHMNAEALLTDQGKGTVPVALDSTEPGPYSASQFDVAVSQMQDAARREAVRCTCVHAGFLSQLGRLSQQKASGRCAVCREVERSARSWQAQRGDWRDDPGAAENAALALVDIKWSRTSVEAMLLRMKARNANGTAATGEGGQRAPLTWTDHGEDALPGADMSLCSDQDQGLTVKSLSQGDASGIRECAEMKESSRDVKDSTSTPEELETEQQIDGLALNSEVLLEGEGAQPAEDNETVDARERERWSQQMRELAAKVNREAQGWQRYARAAGAAAVGKRTAAGRRGRKTVIRKQEEIAPTGAVTKRAKVLRQGPRQSWKRREALQAAEEEAPREEPRGSKMRGGSGKRGKKSMRHHAAGRRGRKRTANDAEVGGTEEDHVLTTLDGPGPLATTAGAQSPLKRFAGARTTEVAEAPAAVFDLSPVPGNPPSSPRHARFQARAGPASPLPRGLAPQTPSPVREPARGPPGGGDVPPEAALSDALCLEEYPVFCKRKPGAAEGGVLPGKLRIWHGGRVMVDCLCADCTHSCGPTGLRMSPVAFEAHAGRAAAKKWRTSIWIRLPATTADGPPRECTLDDCRQLSKGRRLVPGVTGAAIGGV</sequence>
<dbReference type="Pfam" id="PF23292">
    <property type="entry name" value="SAND_ULT1"/>
    <property type="match status" value="1"/>
</dbReference>
<evidence type="ECO:0000313" key="3">
    <source>
        <dbReference type="EMBL" id="GAQ90509.1"/>
    </source>
</evidence>
<evidence type="ECO:0000256" key="1">
    <source>
        <dbReference type="SAM" id="MobiDB-lite"/>
    </source>
</evidence>
<protein>
    <recommendedName>
        <fullName evidence="2">SAND domain-containing protein</fullName>
    </recommendedName>
</protein>
<feature type="compositionally biased region" description="Basic residues" evidence="1">
    <location>
        <begin position="618"/>
        <end position="638"/>
    </location>
</feature>
<feature type="compositionally biased region" description="Basic and acidic residues" evidence="1">
    <location>
        <begin position="461"/>
        <end position="472"/>
    </location>
</feature>
<feature type="region of interest" description="Disordered" evidence="1">
    <location>
        <begin position="1"/>
        <end position="24"/>
    </location>
</feature>
<feature type="region of interest" description="Disordered" evidence="1">
    <location>
        <begin position="186"/>
        <end position="207"/>
    </location>
</feature>
<dbReference type="InterPro" id="IPR057011">
    <property type="entry name" value="ULT1/2_SAND"/>
</dbReference>
<dbReference type="OrthoDB" id="660341at2759"/>
<reference evidence="3 4" key="1">
    <citation type="journal article" date="2014" name="Nat. Commun.">
        <title>Klebsormidium flaccidum genome reveals primary factors for plant terrestrial adaptation.</title>
        <authorList>
            <person name="Hori K."/>
            <person name="Maruyama F."/>
            <person name="Fujisawa T."/>
            <person name="Togashi T."/>
            <person name="Yamamoto N."/>
            <person name="Seo M."/>
            <person name="Sato S."/>
            <person name="Yamada T."/>
            <person name="Mori H."/>
            <person name="Tajima N."/>
            <person name="Moriyama T."/>
            <person name="Ikeuchi M."/>
            <person name="Watanabe M."/>
            <person name="Wada H."/>
            <person name="Kobayashi K."/>
            <person name="Saito M."/>
            <person name="Masuda T."/>
            <person name="Sasaki-Sekimoto Y."/>
            <person name="Mashiguchi K."/>
            <person name="Awai K."/>
            <person name="Shimojima M."/>
            <person name="Masuda S."/>
            <person name="Iwai M."/>
            <person name="Nobusawa T."/>
            <person name="Narise T."/>
            <person name="Kondo S."/>
            <person name="Saito H."/>
            <person name="Sato R."/>
            <person name="Murakawa M."/>
            <person name="Ihara Y."/>
            <person name="Oshima-Yamada Y."/>
            <person name="Ohtaka K."/>
            <person name="Satoh M."/>
            <person name="Sonobe K."/>
            <person name="Ishii M."/>
            <person name="Ohtani R."/>
            <person name="Kanamori-Sato M."/>
            <person name="Honoki R."/>
            <person name="Miyazaki D."/>
            <person name="Mochizuki H."/>
            <person name="Umetsu J."/>
            <person name="Higashi K."/>
            <person name="Shibata D."/>
            <person name="Kamiya Y."/>
            <person name="Sato N."/>
            <person name="Nakamura Y."/>
            <person name="Tabata S."/>
            <person name="Ida S."/>
            <person name="Kurokawa K."/>
            <person name="Ohta H."/>
        </authorList>
    </citation>
    <scope>NUCLEOTIDE SEQUENCE [LARGE SCALE GENOMIC DNA]</scope>
    <source>
        <strain evidence="3 4">NIES-2285</strain>
    </source>
</reference>
<feature type="region of interest" description="Disordered" evidence="1">
    <location>
        <begin position="569"/>
        <end position="668"/>
    </location>
</feature>
<name>A0A1Y1IM36_KLENI</name>
<organism evidence="3 4">
    <name type="scientific">Klebsormidium nitens</name>
    <name type="common">Green alga</name>
    <name type="synonym">Ulothrix nitens</name>
    <dbReference type="NCBI Taxonomy" id="105231"/>
    <lineage>
        <taxon>Eukaryota</taxon>
        <taxon>Viridiplantae</taxon>
        <taxon>Streptophyta</taxon>
        <taxon>Klebsormidiophyceae</taxon>
        <taxon>Klebsormidiales</taxon>
        <taxon>Klebsormidiaceae</taxon>
        <taxon>Klebsormidium</taxon>
    </lineage>
</organism>
<evidence type="ECO:0000259" key="2">
    <source>
        <dbReference type="PROSITE" id="PS50864"/>
    </source>
</evidence>
<feature type="region of interest" description="Disordered" evidence="1">
    <location>
        <begin position="94"/>
        <end position="144"/>
    </location>
</feature>
<feature type="region of interest" description="Disordered" evidence="1">
    <location>
        <begin position="692"/>
        <end position="749"/>
    </location>
</feature>
<feature type="compositionally biased region" description="Basic and acidic residues" evidence="1">
    <location>
        <begin position="1"/>
        <end position="12"/>
    </location>
</feature>
<gene>
    <name evidence="3" type="ORF">KFL_006500030</name>
</gene>
<dbReference type="AlphaFoldDB" id="A0A1Y1IM36"/>
<dbReference type="Proteomes" id="UP000054558">
    <property type="component" value="Unassembled WGS sequence"/>
</dbReference>
<dbReference type="GO" id="GO:0003677">
    <property type="term" value="F:DNA binding"/>
    <property type="evidence" value="ECO:0007669"/>
    <property type="project" value="InterPro"/>
</dbReference>
<feature type="region of interest" description="Disordered" evidence="1">
    <location>
        <begin position="461"/>
        <end position="483"/>
    </location>
</feature>
<feature type="domain" description="SAND" evidence="2">
    <location>
        <begin position="746"/>
        <end position="848"/>
    </location>
</feature>
<dbReference type="InterPro" id="IPR000770">
    <property type="entry name" value="SAND_dom"/>
</dbReference>